<dbReference type="InterPro" id="IPR050671">
    <property type="entry name" value="CD300_family_receptors"/>
</dbReference>
<dbReference type="PROSITE" id="PS50835">
    <property type="entry name" value="IG_LIKE"/>
    <property type="match status" value="1"/>
</dbReference>
<dbReference type="Proteomes" id="UP000579812">
    <property type="component" value="Unassembled WGS sequence"/>
</dbReference>
<dbReference type="SMART" id="SM00409">
    <property type="entry name" value="IG"/>
    <property type="match status" value="1"/>
</dbReference>
<dbReference type="PANTHER" id="PTHR11860:SF118">
    <property type="entry name" value="CMRF35-LIKE MOLECULE 3-RELATED"/>
    <property type="match status" value="1"/>
</dbReference>
<feature type="domain" description="Ig-like" evidence="6">
    <location>
        <begin position="125"/>
        <end position="229"/>
    </location>
</feature>
<comment type="subcellular location">
    <subcellularLocation>
        <location evidence="1">Membrane</location>
    </subcellularLocation>
</comment>
<dbReference type="Pfam" id="PF07686">
    <property type="entry name" value="V-set"/>
    <property type="match status" value="1"/>
</dbReference>
<dbReference type="CDD" id="cd05716">
    <property type="entry name" value="IgV_pIgR_like"/>
    <property type="match status" value="1"/>
</dbReference>
<comment type="caution">
    <text evidence="7">The sequence shown here is derived from an EMBL/GenBank/DDBJ whole genome shotgun (WGS) entry which is preliminary data.</text>
</comment>
<organism evidence="7 8">
    <name type="scientific">Onychostoma macrolepis</name>
    <dbReference type="NCBI Taxonomy" id="369639"/>
    <lineage>
        <taxon>Eukaryota</taxon>
        <taxon>Metazoa</taxon>
        <taxon>Chordata</taxon>
        <taxon>Craniata</taxon>
        <taxon>Vertebrata</taxon>
        <taxon>Euteleostomi</taxon>
        <taxon>Actinopterygii</taxon>
        <taxon>Neopterygii</taxon>
        <taxon>Teleostei</taxon>
        <taxon>Ostariophysi</taxon>
        <taxon>Cypriniformes</taxon>
        <taxon>Cyprinidae</taxon>
        <taxon>Acrossocheilinae</taxon>
        <taxon>Onychostoma</taxon>
    </lineage>
</organism>
<sequence length="362" mass="40225">MFSVCVVLLVFSSICTVVVGAPETVTGHRGERLDIRCSYESGYESNSKSVFCRWRSGFGSAGSGSVFWNVPRPEKEEKEIWDRLSTCMRSQTVTLDHLMTSHKSLLFMPQQPISSLIQTPVTPTPPISICTVVVGAPETVTGHRGERLDIRCSYESGYESNSKYFCKGECIFGLRNIIVKSGSPAEDERLSLTDDTTARVFTVSITDLRSTDQGLYWCAVKRTLTTDVYSEILLLLKLDNKTTEASTINPFTNTLSYFNTTELNLQSSSITVTERKETITDQHSSSTGSFVIIVTAEVLVLLLIGLPLIIVALWKKKKNKGLLSSSIEEFNPVIYEQMKDAGRHCNPEDRDTETSVVYSCVS</sequence>
<keyword evidence="2 4" id="KW-0812">Transmembrane</keyword>
<dbReference type="InterPro" id="IPR036179">
    <property type="entry name" value="Ig-like_dom_sf"/>
</dbReference>
<dbReference type="GO" id="GO:0004888">
    <property type="term" value="F:transmembrane signaling receptor activity"/>
    <property type="evidence" value="ECO:0007669"/>
    <property type="project" value="TreeGrafter"/>
</dbReference>
<dbReference type="EMBL" id="JAAMOB010000001">
    <property type="protein sequence ID" value="KAF4118119.1"/>
    <property type="molecule type" value="Genomic_DNA"/>
</dbReference>
<evidence type="ECO:0000256" key="4">
    <source>
        <dbReference type="SAM" id="Phobius"/>
    </source>
</evidence>
<feature type="signal peptide" evidence="5">
    <location>
        <begin position="1"/>
        <end position="20"/>
    </location>
</feature>
<accession>A0A7J6DFU7</accession>
<evidence type="ECO:0000256" key="1">
    <source>
        <dbReference type="ARBA" id="ARBA00004370"/>
    </source>
</evidence>
<keyword evidence="3 4" id="KW-0472">Membrane</keyword>
<evidence type="ECO:0000256" key="5">
    <source>
        <dbReference type="SAM" id="SignalP"/>
    </source>
</evidence>
<proteinExistence type="predicted"/>
<protein>
    <recommendedName>
        <fullName evidence="6">Ig-like domain-containing protein</fullName>
    </recommendedName>
</protein>
<dbReference type="SUPFAM" id="SSF48726">
    <property type="entry name" value="Immunoglobulin"/>
    <property type="match status" value="1"/>
</dbReference>
<dbReference type="Gene3D" id="2.60.40.10">
    <property type="entry name" value="Immunoglobulins"/>
    <property type="match status" value="1"/>
</dbReference>
<dbReference type="InterPro" id="IPR003599">
    <property type="entry name" value="Ig_sub"/>
</dbReference>
<feature type="chain" id="PRO_5029588279" description="Ig-like domain-containing protein" evidence="5">
    <location>
        <begin position="21"/>
        <end position="362"/>
    </location>
</feature>
<dbReference type="InterPro" id="IPR013106">
    <property type="entry name" value="Ig_V-set"/>
</dbReference>
<evidence type="ECO:0000313" key="7">
    <source>
        <dbReference type="EMBL" id="KAF4118119.1"/>
    </source>
</evidence>
<feature type="transmembrane region" description="Helical" evidence="4">
    <location>
        <begin position="290"/>
        <end position="314"/>
    </location>
</feature>
<reference evidence="7 8" key="1">
    <citation type="submission" date="2020-04" db="EMBL/GenBank/DDBJ databases">
        <title>Chromosome-level genome assembly of a cyprinid fish Onychostoma macrolepis by integration of Nanopore Sequencing, Bionano and Hi-C technology.</title>
        <authorList>
            <person name="Wang D."/>
        </authorList>
    </citation>
    <scope>NUCLEOTIDE SEQUENCE [LARGE SCALE GENOMIC DNA]</scope>
    <source>
        <strain evidence="7">SWU-2019</strain>
        <tissue evidence="7">Muscle</tissue>
    </source>
</reference>
<dbReference type="PANTHER" id="PTHR11860">
    <property type="entry name" value="POLYMERIC-IMMUNOGLOBULIN RECEPTOR"/>
    <property type="match status" value="1"/>
</dbReference>
<evidence type="ECO:0000313" key="8">
    <source>
        <dbReference type="Proteomes" id="UP000579812"/>
    </source>
</evidence>
<dbReference type="AlphaFoldDB" id="A0A7J6DFU7"/>
<evidence type="ECO:0000256" key="3">
    <source>
        <dbReference type="ARBA" id="ARBA00023136"/>
    </source>
</evidence>
<keyword evidence="5" id="KW-0732">Signal</keyword>
<dbReference type="InterPro" id="IPR013783">
    <property type="entry name" value="Ig-like_fold"/>
</dbReference>
<keyword evidence="8" id="KW-1185">Reference proteome</keyword>
<evidence type="ECO:0000259" key="6">
    <source>
        <dbReference type="PROSITE" id="PS50835"/>
    </source>
</evidence>
<evidence type="ECO:0000256" key="2">
    <source>
        <dbReference type="ARBA" id="ARBA00022692"/>
    </source>
</evidence>
<gene>
    <name evidence="7" type="ORF">G5714_000170</name>
</gene>
<dbReference type="InterPro" id="IPR007110">
    <property type="entry name" value="Ig-like_dom"/>
</dbReference>
<dbReference type="GO" id="GO:0005886">
    <property type="term" value="C:plasma membrane"/>
    <property type="evidence" value="ECO:0007669"/>
    <property type="project" value="TreeGrafter"/>
</dbReference>
<keyword evidence="4" id="KW-1133">Transmembrane helix</keyword>
<name>A0A7J6DFU7_9TELE</name>